<protein>
    <submittedName>
        <fullName evidence="2">Uncharacterized protein</fullName>
    </submittedName>
</protein>
<keyword evidence="1" id="KW-0472">Membrane</keyword>
<keyword evidence="1" id="KW-0812">Transmembrane</keyword>
<feature type="transmembrane region" description="Helical" evidence="1">
    <location>
        <begin position="53"/>
        <end position="76"/>
    </location>
</feature>
<reference evidence="2 3" key="1">
    <citation type="submission" date="2022-06" db="EMBL/GenBank/DDBJ databases">
        <title>Genomic Encyclopedia of Archaeal and Bacterial Type Strains, Phase II (KMG-II): from individual species to whole genera.</title>
        <authorList>
            <person name="Goeker M."/>
        </authorList>
    </citation>
    <scope>NUCLEOTIDE SEQUENCE [LARGE SCALE GENOMIC DNA]</scope>
    <source>
        <strain evidence="2 3">DSM 44255</strain>
    </source>
</reference>
<sequence length="108" mass="11237">MVAARLDWRLVPGALVVWLAGLVGLLGHWALAVVIGGVGVVGGFVHLRHGPRVGAVLGAGWPLVVCGVLAVCPVAWRVREAAVDPLRGEAARAAVVEMRVEVAERPRG</sequence>
<gene>
    <name evidence="2" type="ORF">LV75_002233</name>
</gene>
<evidence type="ECO:0000313" key="3">
    <source>
        <dbReference type="Proteomes" id="UP001205185"/>
    </source>
</evidence>
<keyword evidence="3" id="KW-1185">Reference proteome</keyword>
<evidence type="ECO:0000313" key="2">
    <source>
        <dbReference type="EMBL" id="MCP2269744.1"/>
    </source>
</evidence>
<comment type="caution">
    <text evidence="2">The sequence shown here is derived from an EMBL/GenBank/DDBJ whole genome shotgun (WGS) entry which is preliminary data.</text>
</comment>
<dbReference type="Proteomes" id="UP001205185">
    <property type="component" value="Unassembled WGS sequence"/>
</dbReference>
<evidence type="ECO:0000256" key="1">
    <source>
        <dbReference type="SAM" id="Phobius"/>
    </source>
</evidence>
<dbReference type="EMBL" id="JAMTCO010000005">
    <property type="protein sequence ID" value="MCP2269744.1"/>
    <property type="molecule type" value="Genomic_DNA"/>
</dbReference>
<organism evidence="2 3">
    <name type="scientific">Actinokineospora diospyrosa</name>
    <dbReference type="NCBI Taxonomy" id="103728"/>
    <lineage>
        <taxon>Bacteria</taxon>
        <taxon>Bacillati</taxon>
        <taxon>Actinomycetota</taxon>
        <taxon>Actinomycetes</taxon>
        <taxon>Pseudonocardiales</taxon>
        <taxon>Pseudonocardiaceae</taxon>
        <taxon>Actinokineospora</taxon>
    </lineage>
</organism>
<name>A0ABT1IAU8_9PSEU</name>
<keyword evidence="1" id="KW-1133">Transmembrane helix</keyword>
<proteinExistence type="predicted"/>
<feature type="transmembrane region" description="Helical" evidence="1">
    <location>
        <begin position="15"/>
        <end position="41"/>
    </location>
</feature>
<accession>A0ABT1IAU8</accession>